<dbReference type="Proteomes" id="UP000296049">
    <property type="component" value="Unassembled WGS sequence"/>
</dbReference>
<evidence type="ECO:0000313" key="2">
    <source>
        <dbReference type="Proteomes" id="UP000296049"/>
    </source>
</evidence>
<organism evidence="1 2">
    <name type="scientific">Anas platyrhynchos</name>
    <name type="common">Mallard</name>
    <name type="synonym">Anas boschas</name>
    <dbReference type="NCBI Taxonomy" id="8839"/>
    <lineage>
        <taxon>Eukaryota</taxon>
        <taxon>Metazoa</taxon>
        <taxon>Chordata</taxon>
        <taxon>Craniata</taxon>
        <taxon>Vertebrata</taxon>
        <taxon>Euteleostomi</taxon>
        <taxon>Archelosauria</taxon>
        <taxon>Archosauria</taxon>
        <taxon>Dinosauria</taxon>
        <taxon>Saurischia</taxon>
        <taxon>Theropoda</taxon>
        <taxon>Coelurosauria</taxon>
        <taxon>Aves</taxon>
        <taxon>Neognathae</taxon>
        <taxon>Galloanserae</taxon>
        <taxon>Anseriformes</taxon>
        <taxon>Anatidae</taxon>
        <taxon>Anatinae</taxon>
        <taxon>Anas</taxon>
    </lineage>
</organism>
<sequence>MSNPTDSSKTSHMKKPKLEFADAVIEKTYSGDTCQCKGRVRALAGICSPNEKGKNGKVNKHSYVLAFTADDGGEGISIAGIRGALTRRALPTATRMDTAHALPAWTSAPALAAILPL</sequence>
<gene>
    <name evidence="1" type="ORF">Anapl_07756</name>
</gene>
<evidence type="ECO:0000313" key="1">
    <source>
        <dbReference type="EMBL" id="EOB06243.1"/>
    </source>
</evidence>
<accession>R0M0M0</accession>
<dbReference type="AlphaFoldDB" id="R0M0M0"/>
<keyword evidence="2" id="KW-1185">Reference proteome</keyword>
<dbReference type="EMBL" id="KB742627">
    <property type="protein sequence ID" value="EOB06243.1"/>
    <property type="molecule type" value="Genomic_DNA"/>
</dbReference>
<proteinExistence type="predicted"/>
<reference evidence="2" key="1">
    <citation type="journal article" date="2013" name="Nat. Genet.">
        <title>The duck genome and transcriptome provide insight into an avian influenza virus reservoir species.</title>
        <authorList>
            <person name="Huang Y."/>
            <person name="Li Y."/>
            <person name="Burt D.W."/>
            <person name="Chen H."/>
            <person name="Zhang Y."/>
            <person name="Qian W."/>
            <person name="Kim H."/>
            <person name="Gan S."/>
            <person name="Zhao Y."/>
            <person name="Li J."/>
            <person name="Yi K."/>
            <person name="Feng H."/>
            <person name="Zhu P."/>
            <person name="Li B."/>
            <person name="Liu Q."/>
            <person name="Fairley S."/>
            <person name="Magor K.E."/>
            <person name="Du Z."/>
            <person name="Hu X."/>
            <person name="Goodman L."/>
            <person name="Tafer H."/>
            <person name="Vignal A."/>
            <person name="Lee T."/>
            <person name="Kim K.W."/>
            <person name="Sheng Z."/>
            <person name="An Y."/>
            <person name="Searle S."/>
            <person name="Herrero J."/>
            <person name="Groenen M.A."/>
            <person name="Crooijmans R.P."/>
            <person name="Faraut T."/>
            <person name="Cai Q."/>
            <person name="Webster R.G."/>
            <person name="Aldridge J.R."/>
            <person name="Warren W.C."/>
            <person name="Bartschat S."/>
            <person name="Kehr S."/>
            <person name="Marz M."/>
            <person name="Stadler P.F."/>
            <person name="Smith J."/>
            <person name="Kraus R.H."/>
            <person name="Zhao Y."/>
            <person name="Ren L."/>
            <person name="Fei J."/>
            <person name="Morisson M."/>
            <person name="Kaiser P."/>
            <person name="Griffin D.K."/>
            <person name="Rao M."/>
            <person name="Pitel F."/>
            <person name="Wang J."/>
            <person name="Li N."/>
        </authorList>
    </citation>
    <scope>NUCLEOTIDE SEQUENCE [LARGE SCALE GENOMIC DNA]</scope>
</reference>
<name>R0M0M0_ANAPL</name>
<protein>
    <submittedName>
        <fullName evidence="1">Uncharacterized protein</fullName>
    </submittedName>
</protein>